<dbReference type="InterPro" id="IPR039619">
    <property type="entry name" value="MAKR2/5"/>
</dbReference>
<feature type="compositionally biased region" description="Low complexity" evidence="1">
    <location>
        <begin position="136"/>
        <end position="156"/>
    </location>
</feature>
<dbReference type="Proteomes" id="UP000188354">
    <property type="component" value="Chromosome LG18"/>
</dbReference>
<dbReference type="GO" id="GO:0005886">
    <property type="term" value="C:plasma membrane"/>
    <property type="evidence" value="ECO:0007669"/>
    <property type="project" value="InterPro"/>
</dbReference>
<feature type="compositionally biased region" description="Polar residues" evidence="1">
    <location>
        <begin position="234"/>
        <end position="245"/>
    </location>
</feature>
<evidence type="ECO:0008006" key="4">
    <source>
        <dbReference type="Google" id="ProtNLM"/>
    </source>
</evidence>
<dbReference type="PANTHER" id="PTHR33929">
    <property type="entry name" value="MEMBRANE-ASSOCIATED KINASE REGULATOR 2-RELATED"/>
    <property type="match status" value="1"/>
</dbReference>
<dbReference type="AlphaFoldDB" id="A0A1J7FXC2"/>
<organism evidence="2 3">
    <name type="scientific">Lupinus angustifolius</name>
    <name type="common">Narrow-leaved blue lupine</name>
    <dbReference type="NCBI Taxonomy" id="3871"/>
    <lineage>
        <taxon>Eukaryota</taxon>
        <taxon>Viridiplantae</taxon>
        <taxon>Streptophyta</taxon>
        <taxon>Embryophyta</taxon>
        <taxon>Tracheophyta</taxon>
        <taxon>Spermatophyta</taxon>
        <taxon>Magnoliopsida</taxon>
        <taxon>eudicotyledons</taxon>
        <taxon>Gunneridae</taxon>
        <taxon>Pentapetalae</taxon>
        <taxon>rosids</taxon>
        <taxon>fabids</taxon>
        <taxon>Fabales</taxon>
        <taxon>Fabaceae</taxon>
        <taxon>Papilionoideae</taxon>
        <taxon>50 kb inversion clade</taxon>
        <taxon>genistoids sensu lato</taxon>
        <taxon>core genistoids</taxon>
        <taxon>Genisteae</taxon>
        <taxon>Lupinus</taxon>
    </lineage>
</organism>
<sequence>MEAFTLLKYWRGAAGLRLLSSSTTTTILTAADEHSDAGDDGPFFDIEFTLPDDTENGKHNHHIEEDEESECERELKLMQMENPNISLSPSHHNLFFERKLLHVVEPSSSEPNPKPHQFNSSSKFRVFMSALKKSKSSSSSSSSSNSPSDSLPTESSQKNKDSFNNKKESSPEEKQRFSKEAMQKYLKMVKPLYVKVSRRYMDKLNHSGNLNEKGTPLVERTQKKHEAVKEDNRSSNSTNNKSQKVTEGLRVVCKHLGKSRSASSAAVAAAPPLLSSKRRDDSLLQQQDGIQGAILHCKTSFNASIAECEIPPKLPRCVSEPLHEK</sequence>
<reference evidence="2 3" key="1">
    <citation type="journal article" date="2017" name="Plant Biotechnol. J.">
        <title>A comprehensive draft genome sequence for lupin (Lupinus angustifolius), an emerging health food: insights into plant-microbe interactions and legume evolution.</title>
        <authorList>
            <person name="Hane J.K."/>
            <person name="Ming Y."/>
            <person name="Kamphuis L.G."/>
            <person name="Nelson M.N."/>
            <person name="Garg G."/>
            <person name="Atkins C.A."/>
            <person name="Bayer P.E."/>
            <person name="Bravo A."/>
            <person name="Bringans S."/>
            <person name="Cannon S."/>
            <person name="Edwards D."/>
            <person name="Foley R."/>
            <person name="Gao L.L."/>
            <person name="Harrison M.J."/>
            <person name="Huang W."/>
            <person name="Hurgobin B."/>
            <person name="Li S."/>
            <person name="Liu C.W."/>
            <person name="McGrath A."/>
            <person name="Morahan G."/>
            <person name="Murray J."/>
            <person name="Weller J."/>
            <person name="Jian J."/>
            <person name="Singh K.B."/>
        </authorList>
    </citation>
    <scope>NUCLEOTIDE SEQUENCE [LARGE SCALE GENOMIC DNA]</scope>
    <source>
        <strain evidence="3">cv. Tanjil</strain>
        <tissue evidence="2">Whole plant</tissue>
    </source>
</reference>
<dbReference type="OMA" id="ANACFRN"/>
<dbReference type="STRING" id="3871.A0A1J7FXC2"/>
<protein>
    <recommendedName>
        <fullName evidence="4">Membrane-associated kinase regulator 2</fullName>
    </recommendedName>
</protein>
<feature type="compositionally biased region" description="Basic and acidic residues" evidence="1">
    <location>
        <begin position="220"/>
        <end position="233"/>
    </location>
</feature>
<proteinExistence type="predicted"/>
<accession>A0A1J7FXC2</accession>
<feature type="region of interest" description="Disordered" evidence="1">
    <location>
        <begin position="205"/>
        <end position="246"/>
    </location>
</feature>
<dbReference type="PANTHER" id="PTHR33929:SF1">
    <property type="entry name" value="MEMBRANE-ASSOCIATED KINASE REGULATOR 2-RELATED"/>
    <property type="match status" value="1"/>
</dbReference>
<feature type="region of interest" description="Disordered" evidence="1">
    <location>
        <begin position="135"/>
        <end position="179"/>
    </location>
</feature>
<gene>
    <name evidence="2" type="ORF">TanjilG_17998</name>
</gene>
<dbReference type="EMBL" id="CM007378">
    <property type="protein sequence ID" value="OIV92647.1"/>
    <property type="molecule type" value="Genomic_DNA"/>
</dbReference>
<feature type="compositionally biased region" description="Basic and acidic residues" evidence="1">
    <location>
        <begin position="157"/>
        <end position="179"/>
    </location>
</feature>
<evidence type="ECO:0000313" key="2">
    <source>
        <dbReference type="EMBL" id="OIV92647.1"/>
    </source>
</evidence>
<dbReference type="Gramene" id="OIV92647">
    <property type="protein sequence ID" value="OIV92647"/>
    <property type="gene ID" value="TanjilG_17998"/>
</dbReference>
<evidence type="ECO:0000256" key="1">
    <source>
        <dbReference type="SAM" id="MobiDB-lite"/>
    </source>
</evidence>
<keyword evidence="3" id="KW-1185">Reference proteome</keyword>
<evidence type="ECO:0000313" key="3">
    <source>
        <dbReference type="Proteomes" id="UP000188354"/>
    </source>
</evidence>
<name>A0A1J7FXC2_LUPAN</name>